<sequence>MMISTPTQRWIAIGLLAVALTGCSFLSKAPSEEPVAPVQEPSDPTEPSEQPTPGSGDGEGPAGDERPPDDEPAAEEVTMLDCLRRFGLSELAPGVDELIRGLPDDGMWQCVARTARFDRNYRAWVAHEVLVSGVDHIDASLPGYRAFVRTTELHFAEPQTLPVPEGWTLQDALPSPSGRYLAARLADGGVGWWAADGRAQERYDVDGYDLVWHPEEDQLAFISDGRRLHLVRPAGPAVHQVYEAPAEAPVRFPYWALETWYAGYNESYPPGTLLVLADPEGEPEGLALRPDTGRWGRFPAKRIFDPVARAVRFPSWLTQPWSTLFGEYLHLVPDGGWLAYPNPGGSPYTFYQVPDGVEPVTLTWSPNARFFALVERRDGQLIAQVLRGSHDYTGRQYAVPLENAHIAVWDDGVTVFTVTGATVRAKNHLTGTEHAWQVEGEVKAIRLGGFRLYIVLEDRIIVVPFSEAASLSEAPRAEHPADAA</sequence>
<evidence type="ECO:0000313" key="2">
    <source>
        <dbReference type="EMBL" id="BAD40803.1"/>
    </source>
</evidence>
<evidence type="ECO:0000313" key="3">
    <source>
        <dbReference type="Proteomes" id="UP000000417"/>
    </source>
</evidence>
<dbReference type="AlphaFoldDB" id="Q67NE0"/>
<feature type="region of interest" description="Disordered" evidence="1">
    <location>
        <begin position="31"/>
        <end position="72"/>
    </location>
</feature>
<dbReference type="Proteomes" id="UP000000417">
    <property type="component" value="Chromosome"/>
</dbReference>
<name>Q67NE0_SYMTH</name>
<keyword evidence="3" id="KW-1185">Reference proteome</keyword>
<dbReference type="EMBL" id="AP006840">
    <property type="protein sequence ID" value="BAD40803.1"/>
    <property type="molecule type" value="Genomic_DNA"/>
</dbReference>
<accession>Q67NE0</accession>
<organism evidence="2 3">
    <name type="scientific">Symbiobacterium thermophilum (strain DSM 24528 / JCM 14929 / IAM 14863 / T)</name>
    <dbReference type="NCBI Taxonomy" id="292459"/>
    <lineage>
        <taxon>Bacteria</taxon>
        <taxon>Bacillati</taxon>
        <taxon>Bacillota</taxon>
        <taxon>Clostridia</taxon>
        <taxon>Eubacteriales</taxon>
        <taxon>Symbiobacteriaceae</taxon>
        <taxon>Symbiobacterium</taxon>
    </lineage>
</organism>
<reference evidence="2 3" key="1">
    <citation type="journal article" date="2004" name="Nucleic Acids Res.">
        <title>Genome sequence of Symbiobacterium thermophilum, an uncultivable bacterium that depends on microbial commensalism.</title>
        <authorList>
            <person name="Ueda K."/>
            <person name="Yamashita A."/>
            <person name="Ishikawa J."/>
            <person name="Shimada M."/>
            <person name="Watsuji T."/>
            <person name="Morimura K."/>
            <person name="Ikeda H."/>
            <person name="Hattori M."/>
            <person name="Beppu T."/>
        </authorList>
    </citation>
    <scope>NUCLEOTIDE SEQUENCE [LARGE SCALE GENOMIC DNA]</scope>
    <source>
        <strain evidence="3">T / IAM 14863</strain>
    </source>
</reference>
<dbReference type="HOGENOM" id="CLU_563735_0_0_9"/>
<dbReference type="SUPFAM" id="SSF82171">
    <property type="entry name" value="DPP6 N-terminal domain-like"/>
    <property type="match status" value="1"/>
</dbReference>
<protein>
    <submittedName>
        <fullName evidence="2">Conserved domain protein</fullName>
    </submittedName>
</protein>
<dbReference type="KEGG" id="sth:STH1818"/>
<proteinExistence type="predicted"/>
<gene>
    <name evidence="2" type="ordered locus">STH1818</name>
</gene>
<evidence type="ECO:0000256" key="1">
    <source>
        <dbReference type="SAM" id="MobiDB-lite"/>
    </source>
</evidence>